<keyword evidence="3" id="KW-0418">Kinase</keyword>
<evidence type="ECO:0000313" key="2">
    <source>
        <dbReference type="EMBL" id="GBC03983.1"/>
    </source>
</evidence>
<feature type="domain" description="Serine-threonine/tyrosine-protein kinase catalytic" evidence="1">
    <location>
        <begin position="5"/>
        <end position="101"/>
    </location>
</feature>
<dbReference type="EMBL" id="BEXD01003920">
    <property type="protein sequence ID" value="GBC03983.1"/>
    <property type="molecule type" value="Genomic_DNA"/>
</dbReference>
<dbReference type="AlphaFoldDB" id="A0A2Z6RT06"/>
<proteinExistence type="predicted"/>
<dbReference type="PANTHER" id="PTHR23257">
    <property type="entry name" value="SERINE-THREONINE PROTEIN KINASE"/>
    <property type="match status" value="1"/>
</dbReference>
<gene>
    <name evidence="3" type="ORF">RCL2_000725100</name>
    <name evidence="2" type="ORF">RclHR1_05440001</name>
</gene>
<keyword evidence="4" id="KW-1185">Reference proteome</keyword>
<dbReference type="InterPro" id="IPR050167">
    <property type="entry name" value="Ser_Thr_protein_kinase"/>
</dbReference>
<dbReference type="InterPro" id="IPR001245">
    <property type="entry name" value="Ser-Thr/Tyr_kinase_cat_dom"/>
</dbReference>
<name>A0A2Z6RT06_9GLOM</name>
<dbReference type="Proteomes" id="UP000615446">
    <property type="component" value="Unassembled WGS sequence"/>
</dbReference>
<comment type="caution">
    <text evidence="2">The sequence shown here is derived from an EMBL/GenBank/DDBJ whole genome shotgun (WGS) entry which is preliminary data.</text>
</comment>
<dbReference type="Pfam" id="PF07714">
    <property type="entry name" value="PK_Tyr_Ser-Thr"/>
    <property type="match status" value="1"/>
</dbReference>
<evidence type="ECO:0000259" key="1">
    <source>
        <dbReference type="Pfam" id="PF07714"/>
    </source>
</evidence>
<dbReference type="Gene3D" id="1.10.510.10">
    <property type="entry name" value="Transferase(Phosphotransferase) domain 1"/>
    <property type="match status" value="2"/>
</dbReference>
<evidence type="ECO:0000313" key="3">
    <source>
        <dbReference type="EMBL" id="GES79952.1"/>
    </source>
</evidence>
<dbReference type="GO" id="GO:0007165">
    <property type="term" value="P:signal transduction"/>
    <property type="evidence" value="ECO:0007669"/>
    <property type="project" value="TreeGrafter"/>
</dbReference>
<keyword evidence="3" id="KW-0808">Transferase</keyword>
<organism evidence="2 4">
    <name type="scientific">Rhizophagus clarus</name>
    <dbReference type="NCBI Taxonomy" id="94130"/>
    <lineage>
        <taxon>Eukaryota</taxon>
        <taxon>Fungi</taxon>
        <taxon>Fungi incertae sedis</taxon>
        <taxon>Mucoromycota</taxon>
        <taxon>Glomeromycotina</taxon>
        <taxon>Glomeromycetes</taxon>
        <taxon>Glomerales</taxon>
        <taxon>Glomeraceae</taxon>
        <taxon>Rhizophagus</taxon>
    </lineage>
</organism>
<dbReference type="GO" id="GO:0005737">
    <property type="term" value="C:cytoplasm"/>
    <property type="evidence" value="ECO:0007669"/>
    <property type="project" value="TreeGrafter"/>
</dbReference>
<evidence type="ECO:0000313" key="4">
    <source>
        <dbReference type="Proteomes" id="UP000247702"/>
    </source>
</evidence>
<dbReference type="PANTHER" id="PTHR23257:SF963">
    <property type="entry name" value="AT08303P"/>
    <property type="match status" value="1"/>
</dbReference>
<dbReference type="SUPFAM" id="SSF56112">
    <property type="entry name" value="Protein kinase-like (PK-like)"/>
    <property type="match status" value="1"/>
</dbReference>
<dbReference type="Proteomes" id="UP000247702">
    <property type="component" value="Unassembled WGS sequence"/>
</dbReference>
<sequence>MLHLLVCCYGITKDPETNNFMMVMELKDCSLRQFLNVNFNSLNWRNKLFMLYGISYAIKKVIHNSGFIHHDIHCGNLLSNDAVAFVTDLGLCQPANVKSPYHDMAHDGFLVIKICNGLRPKSNYKIPQLILDIINQCLDANPSKRPKAAKLRDLFNGLYKDC</sequence>
<reference evidence="3" key="2">
    <citation type="submission" date="2019-10" db="EMBL/GenBank/DDBJ databases">
        <title>Conservation and host-specific expression of non-tandemly repeated heterogenous ribosome RNA gene in arbuscular mycorrhizal fungi.</title>
        <authorList>
            <person name="Maeda T."/>
            <person name="Kobayashi Y."/>
            <person name="Nakagawa T."/>
            <person name="Ezawa T."/>
            <person name="Yamaguchi K."/>
            <person name="Bino T."/>
            <person name="Nishimoto Y."/>
            <person name="Shigenobu S."/>
            <person name="Kawaguchi M."/>
        </authorList>
    </citation>
    <scope>NUCLEOTIDE SEQUENCE</scope>
    <source>
        <strain evidence="3">HR1</strain>
    </source>
</reference>
<protein>
    <submittedName>
        <fullName evidence="3">Kinase-like domain-containing protein</fullName>
    </submittedName>
</protein>
<dbReference type="GO" id="GO:0004672">
    <property type="term" value="F:protein kinase activity"/>
    <property type="evidence" value="ECO:0007669"/>
    <property type="project" value="InterPro"/>
</dbReference>
<dbReference type="OrthoDB" id="2443628at2759"/>
<dbReference type="InterPro" id="IPR011009">
    <property type="entry name" value="Kinase-like_dom_sf"/>
</dbReference>
<reference evidence="2 4" key="1">
    <citation type="submission" date="2017-11" db="EMBL/GenBank/DDBJ databases">
        <title>The genome of Rhizophagus clarus HR1 reveals common genetic basis of auxotrophy among arbuscular mycorrhizal fungi.</title>
        <authorList>
            <person name="Kobayashi Y."/>
        </authorList>
    </citation>
    <scope>NUCLEOTIDE SEQUENCE [LARGE SCALE GENOMIC DNA]</scope>
    <source>
        <strain evidence="2 4">HR1</strain>
    </source>
</reference>
<dbReference type="EMBL" id="BLAL01000046">
    <property type="protein sequence ID" value="GES79952.1"/>
    <property type="molecule type" value="Genomic_DNA"/>
</dbReference>
<accession>A0A2Z6RT06</accession>